<dbReference type="PROSITE" id="PS51257">
    <property type="entry name" value="PROKAR_LIPOPROTEIN"/>
    <property type="match status" value="1"/>
</dbReference>
<feature type="region of interest" description="Disordered" evidence="1">
    <location>
        <begin position="22"/>
        <end position="65"/>
    </location>
</feature>
<feature type="compositionally biased region" description="Low complexity" evidence="1">
    <location>
        <begin position="38"/>
        <end position="48"/>
    </location>
</feature>
<proteinExistence type="predicted"/>
<name>A0ABT9JS92_9PROT</name>
<evidence type="ECO:0008006" key="5">
    <source>
        <dbReference type="Google" id="ProtNLM"/>
    </source>
</evidence>
<organism evidence="3 4">
    <name type="scientific">Methylophilus aquaticus</name>
    <dbReference type="NCBI Taxonomy" id="1971610"/>
    <lineage>
        <taxon>Bacteria</taxon>
        <taxon>Pseudomonadati</taxon>
        <taxon>Pseudomonadota</taxon>
        <taxon>Betaproteobacteria</taxon>
        <taxon>Nitrosomonadales</taxon>
        <taxon>Methylophilaceae</taxon>
        <taxon>Methylophilus</taxon>
    </lineage>
</organism>
<dbReference type="EMBL" id="JAVCAP010000012">
    <property type="protein sequence ID" value="MDP8567359.1"/>
    <property type="molecule type" value="Genomic_DNA"/>
</dbReference>
<evidence type="ECO:0000313" key="3">
    <source>
        <dbReference type="EMBL" id="MDP8567359.1"/>
    </source>
</evidence>
<reference evidence="4" key="1">
    <citation type="journal article" date="2019" name="Int. J. Syst. Evol. Microbiol.">
        <title>The Global Catalogue of Microorganisms (GCM) 10K type strain sequencing project: providing services to taxonomists for standard genome sequencing and annotation.</title>
        <authorList>
            <consortium name="The Broad Institute Genomics Platform"/>
            <consortium name="The Broad Institute Genome Sequencing Center for Infectious Disease"/>
            <person name="Wu L."/>
            <person name="Ma J."/>
        </authorList>
    </citation>
    <scope>NUCLEOTIDE SEQUENCE [LARGE SCALE GENOMIC DNA]</scope>
    <source>
        <strain evidence="4">VKM B-3159</strain>
    </source>
</reference>
<evidence type="ECO:0000256" key="1">
    <source>
        <dbReference type="SAM" id="MobiDB-lite"/>
    </source>
</evidence>
<feature type="chain" id="PRO_5046352404" description="Secreted protein" evidence="2">
    <location>
        <begin position="21"/>
        <end position="94"/>
    </location>
</feature>
<accession>A0ABT9JS92</accession>
<comment type="caution">
    <text evidence="3">The sequence shown here is derived from an EMBL/GenBank/DDBJ whole genome shotgun (WGS) entry which is preliminary data.</text>
</comment>
<evidence type="ECO:0000256" key="2">
    <source>
        <dbReference type="SAM" id="SignalP"/>
    </source>
</evidence>
<dbReference type="Proteomes" id="UP001225906">
    <property type="component" value="Unassembled WGS sequence"/>
</dbReference>
<sequence length="94" mass="9972">MKWMTLLFTSLLALFLTACGEQEKTTPEVSPEDSAVTAPAAEAPAPAAKSGGGGYEPSDSERVPGITMTQEELDKIYAETRATTPMPQIPEEAN</sequence>
<keyword evidence="2" id="KW-0732">Signal</keyword>
<gene>
    <name evidence="3" type="ORF">Q9291_05820</name>
</gene>
<protein>
    <recommendedName>
        <fullName evidence="5">Secreted protein</fullName>
    </recommendedName>
</protein>
<feature type="signal peptide" evidence="2">
    <location>
        <begin position="1"/>
        <end position="20"/>
    </location>
</feature>
<dbReference type="RefSeq" id="WP_306389083.1">
    <property type="nucleotide sequence ID" value="NZ_JAVCAP010000012.1"/>
</dbReference>
<keyword evidence="4" id="KW-1185">Reference proteome</keyword>
<evidence type="ECO:0000313" key="4">
    <source>
        <dbReference type="Proteomes" id="UP001225906"/>
    </source>
</evidence>